<dbReference type="PANTHER" id="PTHR32448">
    <property type="entry name" value="OS08G0158400 PROTEIN"/>
    <property type="match status" value="1"/>
</dbReference>
<dbReference type="PROSITE" id="PS51387">
    <property type="entry name" value="FAD_PCMH"/>
    <property type="match status" value="1"/>
</dbReference>
<dbReference type="Gene3D" id="3.30.43.10">
    <property type="entry name" value="Uridine Diphospho-n-acetylenolpyruvylglucosamine Reductase, domain 2"/>
    <property type="match status" value="1"/>
</dbReference>
<dbReference type="GO" id="GO:1901696">
    <property type="term" value="P:cannabinoid biosynthetic process"/>
    <property type="evidence" value="ECO:0007669"/>
    <property type="project" value="UniProtKB-ARBA"/>
</dbReference>
<evidence type="ECO:0000256" key="1">
    <source>
        <dbReference type="ARBA" id="ARBA00001974"/>
    </source>
</evidence>
<dbReference type="STRING" id="3827.A0A1S2XDF6"/>
<accession>A0A1S2XDF6</accession>
<dbReference type="eggNOG" id="ENOG502QVGN">
    <property type="taxonomic scope" value="Eukaryota"/>
</dbReference>
<gene>
    <name evidence="10" type="primary">LOC101508899</name>
</gene>
<dbReference type="GO" id="GO:0016491">
    <property type="term" value="F:oxidoreductase activity"/>
    <property type="evidence" value="ECO:0007669"/>
    <property type="project" value="InterPro"/>
</dbReference>
<dbReference type="InterPro" id="IPR016166">
    <property type="entry name" value="FAD-bd_PCMH"/>
</dbReference>
<name>A0A1S2XDF6_CICAR</name>
<dbReference type="GO" id="GO:0071949">
    <property type="term" value="F:FAD binding"/>
    <property type="evidence" value="ECO:0007669"/>
    <property type="project" value="InterPro"/>
</dbReference>
<dbReference type="KEGG" id="cam:101508899"/>
<evidence type="ECO:0000256" key="3">
    <source>
        <dbReference type="ARBA" id="ARBA00022630"/>
    </source>
</evidence>
<feature type="domain" description="FAD-binding PCMH-type" evidence="8">
    <location>
        <begin position="386"/>
        <end position="560"/>
    </location>
</feature>
<keyword evidence="3" id="KW-0285">Flavoprotein</keyword>
<dbReference type="FunFam" id="3.30.43.10:FF:000004">
    <property type="entry name" value="Berberine bridge enzyme-like 15"/>
    <property type="match status" value="1"/>
</dbReference>
<dbReference type="RefSeq" id="XP_004486573.3">
    <property type="nucleotide sequence ID" value="XM_004486516.3"/>
</dbReference>
<evidence type="ECO:0000259" key="8">
    <source>
        <dbReference type="PROSITE" id="PS51387"/>
    </source>
</evidence>
<dbReference type="Pfam" id="PF08031">
    <property type="entry name" value="BBE"/>
    <property type="match status" value="1"/>
</dbReference>
<keyword evidence="5" id="KW-0274">FAD</keyword>
<keyword evidence="7" id="KW-0325">Glycoprotein</keyword>
<evidence type="ECO:0000256" key="5">
    <source>
        <dbReference type="ARBA" id="ARBA00022827"/>
    </source>
</evidence>
<evidence type="ECO:0000313" key="9">
    <source>
        <dbReference type="Proteomes" id="UP000087171"/>
    </source>
</evidence>
<evidence type="ECO:0000313" key="10">
    <source>
        <dbReference type="RefSeq" id="XP_004486573.3"/>
    </source>
</evidence>
<keyword evidence="9" id="KW-1185">Reference proteome</keyword>
<dbReference type="InterPro" id="IPR004332">
    <property type="entry name" value="Transposase_MuDR"/>
</dbReference>
<keyword evidence="4" id="KW-0732">Signal</keyword>
<organism evidence="9 10">
    <name type="scientific">Cicer arietinum</name>
    <name type="common">Chickpea</name>
    <name type="synonym">Garbanzo</name>
    <dbReference type="NCBI Taxonomy" id="3827"/>
    <lineage>
        <taxon>Eukaryota</taxon>
        <taxon>Viridiplantae</taxon>
        <taxon>Streptophyta</taxon>
        <taxon>Embryophyta</taxon>
        <taxon>Tracheophyta</taxon>
        <taxon>Spermatophyta</taxon>
        <taxon>Magnoliopsida</taxon>
        <taxon>eudicotyledons</taxon>
        <taxon>Gunneridae</taxon>
        <taxon>Pentapetalae</taxon>
        <taxon>rosids</taxon>
        <taxon>fabids</taxon>
        <taxon>Fabales</taxon>
        <taxon>Fabaceae</taxon>
        <taxon>Papilionoideae</taxon>
        <taxon>50 kb inversion clade</taxon>
        <taxon>NPAAA clade</taxon>
        <taxon>Hologalegina</taxon>
        <taxon>IRL clade</taxon>
        <taxon>Cicereae</taxon>
        <taxon>Cicer</taxon>
    </lineage>
</organism>
<dbReference type="OrthoDB" id="407275at2759"/>
<dbReference type="InterPro" id="IPR016169">
    <property type="entry name" value="FAD-bd_PCMH_sub2"/>
</dbReference>
<evidence type="ECO:0000256" key="7">
    <source>
        <dbReference type="ARBA" id="ARBA00023180"/>
    </source>
</evidence>
<evidence type="ECO:0000256" key="4">
    <source>
        <dbReference type="ARBA" id="ARBA00022729"/>
    </source>
</evidence>
<dbReference type="Pfam" id="PF01565">
    <property type="entry name" value="FAD_binding_4"/>
    <property type="match status" value="1"/>
</dbReference>
<dbReference type="PaxDb" id="3827-XP_004486573.1"/>
<keyword evidence="6" id="KW-1015">Disulfide bond</keyword>
<dbReference type="SUPFAM" id="SSF56176">
    <property type="entry name" value="FAD-binding/transporter-associated domain-like"/>
    <property type="match status" value="1"/>
</dbReference>
<reference evidence="9" key="1">
    <citation type="journal article" date="2013" name="Nat. Biotechnol.">
        <title>Draft genome sequence of chickpea (Cicer arietinum) provides a resource for trait improvement.</title>
        <authorList>
            <person name="Varshney R.K."/>
            <person name="Song C."/>
            <person name="Saxena R.K."/>
            <person name="Azam S."/>
            <person name="Yu S."/>
            <person name="Sharpe A.G."/>
            <person name="Cannon S."/>
            <person name="Baek J."/>
            <person name="Rosen B.D."/>
            <person name="Tar'an B."/>
            <person name="Millan T."/>
            <person name="Zhang X."/>
            <person name="Ramsay L.D."/>
            <person name="Iwata A."/>
            <person name="Wang Y."/>
            <person name="Nelson W."/>
            <person name="Farmer A.D."/>
            <person name="Gaur P.M."/>
            <person name="Soderlund C."/>
            <person name="Penmetsa R.V."/>
            <person name="Xu C."/>
            <person name="Bharti A.K."/>
            <person name="He W."/>
            <person name="Winter P."/>
            <person name="Zhao S."/>
            <person name="Hane J.K."/>
            <person name="Carrasquilla-Garcia N."/>
            <person name="Condie J.A."/>
            <person name="Upadhyaya H.D."/>
            <person name="Luo M.C."/>
            <person name="Thudi M."/>
            <person name="Gowda C.L."/>
            <person name="Singh N.P."/>
            <person name="Lichtenzveig J."/>
            <person name="Gali K.K."/>
            <person name="Rubio J."/>
            <person name="Nadarajan N."/>
            <person name="Dolezel J."/>
            <person name="Bansal K.C."/>
            <person name="Xu X."/>
            <person name="Edwards D."/>
            <person name="Zhang G."/>
            <person name="Kahl G."/>
            <person name="Gil J."/>
            <person name="Singh K.B."/>
            <person name="Datta S.K."/>
            <person name="Jackson S.A."/>
            <person name="Wang J."/>
            <person name="Cook D.R."/>
        </authorList>
    </citation>
    <scope>NUCLEOTIDE SEQUENCE [LARGE SCALE GENOMIC DNA]</scope>
    <source>
        <strain evidence="9">cv. CDC Frontier</strain>
    </source>
</reference>
<dbReference type="InterPro" id="IPR012951">
    <property type="entry name" value="BBE"/>
</dbReference>
<proteinExistence type="inferred from homology"/>
<comment type="cofactor">
    <cofactor evidence="1">
        <name>FAD</name>
        <dbReference type="ChEBI" id="CHEBI:57692"/>
    </cofactor>
</comment>
<dbReference type="Gene3D" id="3.40.462.20">
    <property type="match status" value="1"/>
</dbReference>
<dbReference type="InterPro" id="IPR006094">
    <property type="entry name" value="Oxid_FAD_bind_N"/>
</dbReference>
<reference evidence="10" key="2">
    <citation type="submission" date="2025-08" db="UniProtKB">
        <authorList>
            <consortium name="RefSeq"/>
        </authorList>
    </citation>
    <scope>IDENTIFICATION</scope>
    <source>
        <tissue evidence="10">Etiolated seedlings</tissue>
    </source>
</reference>
<protein>
    <submittedName>
        <fullName evidence="10">Berberine bridge enzyme-like 8</fullName>
    </submittedName>
</protein>
<evidence type="ECO:0000256" key="6">
    <source>
        <dbReference type="ARBA" id="ARBA00023157"/>
    </source>
</evidence>
<dbReference type="InterPro" id="IPR036318">
    <property type="entry name" value="FAD-bd_PCMH-like_sf"/>
</dbReference>
<dbReference type="Proteomes" id="UP000087171">
    <property type="component" value="Chromosome Ca1"/>
</dbReference>
<dbReference type="Pfam" id="PF03108">
    <property type="entry name" value="DBD_Tnp_Mut"/>
    <property type="match status" value="1"/>
</dbReference>
<dbReference type="InterPro" id="IPR016167">
    <property type="entry name" value="FAD-bd_PCMH_sub1"/>
</dbReference>
<sequence length="849" mass="96349">MTPNKSKKSYVHDTIVDSVTALPPTRNPSSSATSSNVMVSFWNDNGENLEQEPHVIATTYGPPFHMCNLNLDYAYQSSEFDMPSNEPPPLDASLEIGMKFNSKPNCQLAVKHYHIKHSINYRVVQFDQYKYVIKCVNPQCLFKCRASLSQKSKQWVIGHLKGPHNCTNSSMSQDHIKLDSNIICESIKLLLKVDPSIKVNVIIAHIRERYNYTITYRKTWMANNKTIETIYGNCEKSYNDLPRWLLAMQKFLQGTIMEMEVSLAYSDNTLLQGSKNFKRLFWTFSLCISEFKFCKSFILVDGTWLYDKYNGTLLLAIAQDGNKNTINIAYTLVEATNSSYNTFIQCLVNNSQPSHPITSAIFTPNNSSFSSVLQAYIRNLRFNTTTTPKPFLIITALHVSHIQASIICAQKQNFQMKIRSGGHDYEGVSYVAEVPFFILDMFNLRSIDVDLENETAWIQSGATLGEVYYTIAEKSEIHGFPAGVCPTVGVGGHVSGGGYGNLMRKYGTSIDNVIDAQIIDAKGRLLDREEMGEDLFWAIRGGGGASFGVVLSYKIKLIKVPKIVTVFLVHRTLEENATNIVYNWQHVAPTTSDDLFIRLMLEVVKDAKTGNKTIRAGFVALYLGDSKSLLSLMNESFPQLGLKESDCIETSWIKSLMFWANINITEKAETLLDRQPQSMIYLKRKSDYVKKPISMEGLEGIMKKMIELENVTFYFNPYGGKMNEISSNATSFPHRAGNLWKIQYQGNWNEAGIEAASYHINVTRELYSYMTPFVSNNPREAFLNYKDIDLGVNHNGKDSYIEGKVYGVQYFKDNFDRLVEIKTKVDPGNFFRNEQSIPTLPNRKRRIIH</sequence>
<dbReference type="AlphaFoldDB" id="A0A1S2XDF6"/>
<comment type="similarity">
    <text evidence="2">Belongs to the oxygen-dependent FAD-linked oxidoreductase family.</text>
</comment>
<evidence type="ECO:0000256" key="2">
    <source>
        <dbReference type="ARBA" id="ARBA00005466"/>
    </source>
</evidence>
<dbReference type="Gene3D" id="3.30.465.10">
    <property type="match status" value="1"/>
</dbReference>